<proteinExistence type="predicted"/>
<sequence>MDVRTDISAFDIIDQEIFFSYSFRPVLNASKDRVLLYSGINSRICLSSIEVSALIGIAVLIVVFGLIFLLSVYKCKV</sequence>
<keyword evidence="1" id="KW-0812">Transmembrane</keyword>
<organism evidence="2 3">
    <name type="scientific">Ascaris lumbricoides</name>
    <name type="common">Giant roundworm</name>
    <dbReference type="NCBI Taxonomy" id="6252"/>
    <lineage>
        <taxon>Eukaryota</taxon>
        <taxon>Metazoa</taxon>
        <taxon>Ecdysozoa</taxon>
        <taxon>Nematoda</taxon>
        <taxon>Chromadorea</taxon>
        <taxon>Rhabditida</taxon>
        <taxon>Spirurina</taxon>
        <taxon>Ascaridomorpha</taxon>
        <taxon>Ascaridoidea</taxon>
        <taxon>Ascarididae</taxon>
        <taxon>Ascaris</taxon>
    </lineage>
</organism>
<evidence type="ECO:0000313" key="2">
    <source>
        <dbReference type="Proteomes" id="UP000036681"/>
    </source>
</evidence>
<evidence type="ECO:0000313" key="3">
    <source>
        <dbReference type="WBParaSite" id="ALUE_0001905601-mRNA-1"/>
    </source>
</evidence>
<dbReference type="WBParaSite" id="ALUE_0001905601-mRNA-1">
    <property type="protein sequence ID" value="ALUE_0001905601-mRNA-1"/>
    <property type="gene ID" value="ALUE_0001905601"/>
</dbReference>
<reference evidence="3" key="1">
    <citation type="submission" date="2023-03" db="UniProtKB">
        <authorList>
            <consortium name="WormBaseParasite"/>
        </authorList>
    </citation>
    <scope>IDENTIFICATION</scope>
</reference>
<accession>A0A9J2Q9T7</accession>
<keyword evidence="1" id="KW-0472">Membrane</keyword>
<evidence type="ECO:0000256" key="1">
    <source>
        <dbReference type="SAM" id="Phobius"/>
    </source>
</evidence>
<dbReference type="Proteomes" id="UP000036681">
    <property type="component" value="Unplaced"/>
</dbReference>
<keyword evidence="1" id="KW-1133">Transmembrane helix</keyword>
<name>A0A9J2Q9T7_ASCLU</name>
<feature type="transmembrane region" description="Helical" evidence="1">
    <location>
        <begin position="51"/>
        <end position="73"/>
    </location>
</feature>
<keyword evidence="2" id="KW-1185">Reference proteome</keyword>
<protein>
    <submittedName>
        <fullName evidence="3">Uncharacterized protein</fullName>
    </submittedName>
</protein>
<dbReference type="AlphaFoldDB" id="A0A9J2Q9T7"/>